<evidence type="ECO:0000256" key="1">
    <source>
        <dbReference type="SAM" id="MobiDB-lite"/>
    </source>
</evidence>
<evidence type="ECO:0008006" key="6">
    <source>
        <dbReference type="Google" id="ProtNLM"/>
    </source>
</evidence>
<sequence length="407" mass="42583">MLQYSICAFLAPAAVSAFAFPWAGPEPTFVVPVEDNWSPAPTEGPRVGGAIELFKREDDNTCGYINGEYTRSLTCNNENYVCATNSYYGVHGCCDPDGISTCSLYTTCIPSSLMSASCTGDCSTNELVAKCTNSAQPYCYEWRYVYSTRTVMTEHGCADSAFTVAVQRTYDDVSGVSTSTDIPSDNPVTDRVTITVTESASESASSSTSSSASNTAQSQTASPSETGESGGGTNVGAIAGGVVGGLAALAAIAFGIVFFILRKRKQKQIADNAAHGATQPMMGPAPGVAEYKPQPGGFPSPGQPFSPQPAAADYYSQEAKPGFQQMGVPGQEMNPYSPPTSPTPQYSGPAPIQPVPFGVAEAGGSEVQPPPAQQPQGQQPGQYPAGQPPQQQQQQQQQPGHTIYEAP</sequence>
<feature type="signal peptide" evidence="3">
    <location>
        <begin position="1"/>
        <end position="17"/>
    </location>
</feature>
<keyword evidence="2" id="KW-0812">Transmembrane</keyword>
<protein>
    <recommendedName>
        <fullName evidence="6">Mid2 domain-containing protein</fullName>
    </recommendedName>
</protein>
<evidence type="ECO:0000313" key="4">
    <source>
        <dbReference type="EMBL" id="KAF2267546.1"/>
    </source>
</evidence>
<proteinExistence type="predicted"/>
<feature type="compositionally biased region" description="Low complexity" evidence="1">
    <location>
        <begin position="374"/>
        <end position="400"/>
    </location>
</feature>
<feature type="compositionally biased region" description="Low complexity" evidence="1">
    <location>
        <begin position="197"/>
        <end position="227"/>
    </location>
</feature>
<dbReference type="PANTHER" id="PTHR16861">
    <property type="entry name" value="GLYCOPROTEIN 38"/>
    <property type="match status" value="1"/>
</dbReference>
<dbReference type="PANTHER" id="PTHR16861:SF7">
    <property type="entry name" value="MEMBRANE ANCHOR OPY2 N-TERMINAL DOMAIN-CONTAINING PROTEIN"/>
    <property type="match status" value="1"/>
</dbReference>
<feature type="transmembrane region" description="Helical" evidence="2">
    <location>
        <begin position="238"/>
        <end position="261"/>
    </location>
</feature>
<dbReference type="EMBL" id="ML986590">
    <property type="protein sequence ID" value="KAF2267546.1"/>
    <property type="molecule type" value="Genomic_DNA"/>
</dbReference>
<organism evidence="4 5">
    <name type="scientific">Lojkania enalia</name>
    <dbReference type="NCBI Taxonomy" id="147567"/>
    <lineage>
        <taxon>Eukaryota</taxon>
        <taxon>Fungi</taxon>
        <taxon>Dikarya</taxon>
        <taxon>Ascomycota</taxon>
        <taxon>Pezizomycotina</taxon>
        <taxon>Dothideomycetes</taxon>
        <taxon>Pleosporomycetidae</taxon>
        <taxon>Pleosporales</taxon>
        <taxon>Pleosporales incertae sedis</taxon>
        <taxon>Lojkania</taxon>
    </lineage>
</organism>
<dbReference type="OrthoDB" id="5347452at2759"/>
<comment type="caution">
    <text evidence="4">The sequence shown here is derived from an EMBL/GenBank/DDBJ whole genome shotgun (WGS) entry which is preliminary data.</text>
</comment>
<keyword evidence="3" id="KW-0732">Signal</keyword>
<reference evidence="5" key="1">
    <citation type="journal article" date="2020" name="Stud. Mycol.">
        <title>101 Dothideomycetes genomes: A test case for predicting lifestyles and emergence of pathogens.</title>
        <authorList>
            <person name="Haridas S."/>
            <person name="Albert R."/>
            <person name="Binder M."/>
            <person name="Bloem J."/>
            <person name="LaButti K."/>
            <person name="Salamov A."/>
            <person name="Andreopoulos B."/>
            <person name="Baker S."/>
            <person name="Barry K."/>
            <person name="Bills G."/>
            <person name="Bluhm B."/>
            <person name="Cannon C."/>
            <person name="Castanera R."/>
            <person name="Culley D."/>
            <person name="Daum C."/>
            <person name="Ezra D."/>
            <person name="Gonzalez J."/>
            <person name="Henrissat B."/>
            <person name="Kuo A."/>
            <person name="Liang C."/>
            <person name="Lipzen A."/>
            <person name="Lutzoni F."/>
            <person name="Magnuson J."/>
            <person name="Mondo S."/>
            <person name="Nolan M."/>
            <person name="Ohm R."/>
            <person name="Pangilinan J."/>
            <person name="Park H.-J."/>
            <person name="Ramirez L."/>
            <person name="Alfaro M."/>
            <person name="Sun H."/>
            <person name="Tritt A."/>
            <person name="Yoshinaga Y."/>
            <person name="Zwiers L.-H."/>
            <person name="Turgeon B."/>
            <person name="Goodwin S."/>
            <person name="Spatafora J."/>
            <person name="Crous P."/>
            <person name="Grigoriev I."/>
        </authorList>
    </citation>
    <scope>NUCLEOTIDE SEQUENCE [LARGE SCALE GENOMIC DNA]</scope>
    <source>
        <strain evidence="5">CBS 304.66</strain>
    </source>
</reference>
<feature type="compositionally biased region" description="Pro residues" evidence="1">
    <location>
        <begin position="296"/>
        <end position="307"/>
    </location>
</feature>
<gene>
    <name evidence="4" type="ORF">CC78DRAFT_530655</name>
</gene>
<accession>A0A9P4KG58</accession>
<dbReference type="AlphaFoldDB" id="A0A9P4KG58"/>
<keyword evidence="2" id="KW-0472">Membrane</keyword>
<keyword evidence="5" id="KW-1185">Reference proteome</keyword>
<feature type="chain" id="PRO_5040405492" description="Mid2 domain-containing protein" evidence="3">
    <location>
        <begin position="18"/>
        <end position="407"/>
    </location>
</feature>
<keyword evidence="2" id="KW-1133">Transmembrane helix</keyword>
<evidence type="ECO:0000256" key="2">
    <source>
        <dbReference type="SAM" id="Phobius"/>
    </source>
</evidence>
<name>A0A9P4KG58_9PLEO</name>
<evidence type="ECO:0000256" key="3">
    <source>
        <dbReference type="SAM" id="SignalP"/>
    </source>
</evidence>
<evidence type="ECO:0000313" key="5">
    <source>
        <dbReference type="Proteomes" id="UP000800093"/>
    </source>
</evidence>
<feature type="region of interest" description="Disordered" evidence="1">
    <location>
        <begin position="197"/>
        <end position="231"/>
    </location>
</feature>
<dbReference type="Gene3D" id="1.20.5.510">
    <property type="entry name" value="Single helix bin"/>
    <property type="match status" value="1"/>
</dbReference>
<feature type="region of interest" description="Disordered" evidence="1">
    <location>
        <begin position="274"/>
        <end position="407"/>
    </location>
</feature>
<dbReference type="Proteomes" id="UP000800093">
    <property type="component" value="Unassembled WGS sequence"/>
</dbReference>